<dbReference type="Pfam" id="PF02021">
    <property type="entry name" value="UPF0102"/>
    <property type="match status" value="1"/>
</dbReference>
<dbReference type="PANTHER" id="PTHR34039:SF1">
    <property type="entry name" value="UPF0102 PROTEIN YRAN"/>
    <property type="match status" value="1"/>
</dbReference>
<sequence>MKRRDTGILGEKLAKDFLKKQGYRIWQTNYRCPEGEIDIVAKHKDSLVFIEVRTKKSLEFGSPEESITPAKKERMKATASQYRQTHDNLPLLWRIDVVVVELTQNGKLSRIELIENAVSEG</sequence>
<name>X1LL48_9ZZZZ</name>
<dbReference type="InterPro" id="IPR011856">
    <property type="entry name" value="tRNA_endonuc-like_dom_sf"/>
</dbReference>
<organism evidence="1">
    <name type="scientific">marine sediment metagenome</name>
    <dbReference type="NCBI Taxonomy" id="412755"/>
    <lineage>
        <taxon>unclassified sequences</taxon>
        <taxon>metagenomes</taxon>
        <taxon>ecological metagenomes</taxon>
    </lineage>
</organism>
<dbReference type="CDD" id="cd20736">
    <property type="entry name" value="PoNe_Nuclease"/>
    <property type="match status" value="1"/>
</dbReference>
<dbReference type="NCBIfam" id="NF009150">
    <property type="entry name" value="PRK12497.1-3"/>
    <property type="match status" value="1"/>
</dbReference>
<dbReference type="InterPro" id="IPR011335">
    <property type="entry name" value="Restrct_endonuc-II-like"/>
</dbReference>
<dbReference type="NCBIfam" id="NF009154">
    <property type="entry name" value="PRK12497.3-3"/>
    <property type="match status" value="1"/>
</dbReference>
<dbReference type="AlphaFoldDB" id="X1LL48"/>
<dbReference type="EMBL" id="BARV01008349">
    <property type="protein sequence ID" value="GAI03120.1"/>
    <property type="molecule type" value="Genomic_DNA"/>
</dbReference>
<dbReference type="GO" id="GO:0003676">
    <property type="term" value="F:nucleic acid binding"/>
    <property type="evidence" value="ECO:0007669"/>
    <property type="project" value="InterPro"/>
</dbReference>
<reference evidence="1" key="1">
    <citation type="journal article" date="2014" name="Front. Microbiol.">
        <title>High frequency of phylogenetically diverse reductive dehalogenase-homologous genes in deep subseafloor sedimentary metagenomes.</title>
        <authorList>
            <person name="Kawai M."/>
            <person name="Futagami T."/>
            <person name="Toyoda A."/>
            <person name="Takaki Y."/>
            <person name="Nishi S."/>
            <person name="Hori S."/>
            <person name="Arai W."/>
            <person name="Tsubouchi T."/>
            <person name="Morono Y."/>
            <person name="Uchiyama I."/>
            <person name="Ito T."/>
            <person name="Fujiyama A."/>
            <person name="Inagaki F."/>
            <person name="Takami H."/>
        </authorList>
    </citation>
    <scope>NUCLEOTIDE SEQUENCE</scope>
    <source>
        <strain evidence="1">Expedition CK06-06</strain>
    </source>
</reference>
<gene>
    <name evidence="1" type="ORF">S06H3_16806</name>
</gene>
<accession>X1LL48</accession>
<protein>
    <submittedName>
        <fullName evidence="1">Uncharacterized protein</fullName>
    </submittedName>
</protein>
<dbReference type="HAMAP" id="MF_00048">
    <property type="entry name" value="UPF0102"/>
    <property type="match status" value="1"/>
</dbReference>
<dbReference type="PANTHER" id="PTHR34039">
    <property type="entry name" value="UPF0102 PROTEIN YRAN"/>
    <property type="match status" value="1"/>
</dbReference>
<evidence type="ECO:0000313" key="1">
    <source>
        <dbReference type="EMBL" id="GAI03120.1"/>
    </source>
</evidence>
<dbReference type="InterPro" id="IPR003509">
    <property type="entry name" value="UPF0102_YraN-like"/>
</dbReference>
<proteinExistence type="inferred from homology"/>
<dbReference type="Gene3D" id="3.40.1350.10">
    <property type="match status" value="1"/>
</dbReference>
<dbReference type="SUPFAM" id="SSF52980">
    <property type="entry name" value="Restriction endonuclease-like"/>
    <property type="match status" value="1"/>
</dbReference>
<comment type="caution">
    <text evidence="1">The sequence shown here is derived from an EMBL/GenBank/DDBJ whole genome shotgun (WGS) entry which is preliminary data.</text>
</comment>